<gene>
    <name evidence="1" type="ORF">ACFPME_06560</name>
</gene>
<dbReference type="Gene3D" id="3.40.50.150">
    <property type="entry name" value="Vaccinia Virus protein VP39"/>
    <property type="match status" value="1"/>
</dbReference>
<dbReference type="Pfam" id="PF13578">
    <property type="entry name" value="Methyltransf_24"/>
    <property type="match status" value="1"/>
</dbReference>
<dbReference type="RefSeq" id="WP_377303323.1">
    <property type="nucleotide sequence ID" value="NZ_JBHSMK010000003.1"/>
</dbReference>
<keyword evidence="2" id="KW-1185">Reference proteome</keyword>
<dbReference type="InterPro" id="IPR029063">
    <property type="entry name" value="SAM-dependent_MTases_sf"/>
</dbReference>
<protein>
    <submittedName>
        <fullName evidence="1">Class I SAM-dependent methyltransferase</fullName>
        <ecNumber evidence="1">2.1.1.-</ecNumber>
    </submittedName>
</protein>
<name>A0ABW0JJR3_9GAMM</name>
<dbReference type="SUPFAM" id="SSF53335">
    <property type="entry name" value="S-adenosyl-L-methionine-dependent methyltransferases"/>
    <property type="match status" value="1"/>
</dbReference>
<keyword evidence="1" id="KW-0489">Methyltransferase</keyword>
<reference evidence="2" key="1">
    <citation type="journal article" date="2019" name="Int. J. Syst. Evol. Microbiol.">
        <title>The Global Catalogue of Microorganisms (GCM) 10K type strain sequencing project: providing services to taxonomists for standard genome sequencing and annotation.</title>
        <authorList>
            <consortium name="The Broad Institute Genomics Platform"/>
            <consortium name="The Broad Institute Genome Sequencing Center for Infectious Disease"/>
            <person name="Wu L."/>
            <person name="Ma J."/>
        </authorList>
    </citation>
    <scope>NUCLEOTIDE SEQUENCE [LARGE SCALE GENOMIC DNA]</scope>
    <source>
        <strain evidence="2">JCM 17130</strain>
    </source>
</reference>
<keyword evidence="1" id="KW-0808">Transferase</keyword>
<proteinExistence type="predicted"/>
<sequence>MNGQQGEFSTDWFHHNIPHWERWLSHLRGKPELRALEIGSFEGRSTIWLCDNILTAPTSSVDCADFFQHDPVYGDYHARFRNNTAPWRDKIHEYAGSSFDALRRVSGPYDIIYIDGWHSAFGALADGVMSWPLLKVGGVMIFDDYMWAPPKLGPPRRPGRLIRKWLKWHGRNWLHEALVKQIASVALDTPKLGVDGMLATLAGYYELLGITNQLALRKTRGFDQGQVGHDT</sequence>
<evidence type="ECO:0000313" key="2">
    <source>
        <dbReference type="Proteomes" id="UP001596013"/>
    </source>
</evidence>
<dbReference type="Proteomes" id="UP001596013">
    <property type="component" value="Unassembled WGS sequence"/>
</dbReference>
<accession>A0ABW0JJR3</accession>
<dbReference type="EC" id="2.1.1.-" evidence="1"/>
<dbReference type="GO" id="GO:0032259">
    <property type="term" value="P:methylation"/>
    <property type="evidence" value="ECO:0007669"/>
    <property type="project" value="UniProtKB-KW"/>
</dbReference>
<dbReference type="EMBL" id="JBHSMK010000003">
    <property type="protein sequence ID" value="MFC5436210.1"/>
    <property type="molecule type" value="Genomic_DNA"/>
</dbReference>
<evidence type="ECO:0000313" key="1">
    <source>
        <dbReference type="EMBL" id="MFC5436210.1"/>
    </source>
</evidence>
<dbReference type="GO" id="GO:0008168">
    <property type="term" value="F:methyltransferase activity"/>
    <property type="evidence" value="ECO:0007669"/>
    <property type="project" value="UniProtKB-KW"/>
</dbReference>
<organism evidence="1 2">
    <name type="scientific">Rhodanobacter umsongensis</name>
    <dbReference type="NCBI Taxonomy" id="633153"/>
    <lineage>
        <taxon>Bacteria</taxon>
        <taxon>Pseudomonadati</taxon>
        <taxon>Pseudomonadota</taxon>
        <taxon>Gammaproteobacteria</taxon>
        <taxon>Lysobacterales</taxon>
        <taxon>Rhodanobacteraceae</taxon>
        <taxon>Rhodanobacter</taxon>
    </lineage>
</organism>
<comment type="caution">
    <text evidence="1">The sequence shown here is derived from an EMBL/GenBank/DDBJ whole genome shotgun (WGS) entry which is preliminary data.</text>
</comment>